<dbReference type="Proteomes" id="UP001444661">
    <property type="component" value="Unassembled WGS sequence"/>
</dbReference>
<feature type="compositionally biased region" description="Polar residues" evidence="1">
    <location>
        <begin position="19"/>
        <end position="29"/>
    </location>
</feature>
<name>A0ABR1S2E7_9PEZI</name>
<proteinExistence type="predicted"/>
<gene>
    <name evidence="2" type="ORF">PG993_012397</name>
</gene>
<keyword evidence="3" id="KW-1185">Reference proteome</keyword>
<reference evidence="2 3" key="1">
    <citation type="submission" date="2023-01" db="EMBL/GenBank/DDBJ databases">
        <title>Analysis of 21 Apiospora genomes using comparative genomics revels a genus with tremendous synthesis potential of carbohydrate active enzymes and secondary metabolites.</title>
        <authorList>
            <person name="Sorensen T."/>
        </authorList>
    </citation>
    <scope>NUCLEOTIDE SEQUENCE [LARGE SCALE GENOMIC DNA]</scope>
    <source>
        <strain evidence="2 3">CBS 33761</strain>
    </source>
</reference>
<accession>A0ABR1S2E7</accession>
<comment type="caution">
    <text evidence="2">The sequence shown here is derived from an EMBL/GenBank/DDBJ whole genome shotgun (WGS) entry which is preliminary data.</text>
</comment>
<dbReference type="EMBL" id="JAQQWK010000011">
    <property type="protein sequence ID" value="KAK8024331.1"/>
    <property type="molecule type" value="Genomic_DNA"/>
</dbReference>
<feature type="region of interest" description="Disordered" evidence="1">
    <location>
        <begin position="19"/>
        <end position="55"/>
    </location>
</feature>
<organism evidence="2 3">
    <name type="scientific">Apiospora rasikravindrae</name>
    <dbReference type="NCBI Taxonomy" id="990691"/>
    <lineage>
        <taxon>Eukaryota</taxon>
        <taxon>Fungi</taxon>
        <taxon>Dikarya</taxon>
        <taxon>Ascomycota</taxon>
        <taxon>Pezizomycotina</taxon>
        <taxon>Sordariomycetes</taxon>
        <taxon>Xylariomycetidae</taxon>
        <taxon>Amphisphaeriales</taxon>
        <taxon>Apiosporaceae</taxon>
        <taxon>Apiospora</taxon>
    </lineage>
</organism>
<sequence length="153" mass="17494">MYLRSTPRFTISTIPTNQTKTARIQTPRTSIARRRAAARGPSSRARASMLQTRRRTSSSEIAKDIRLIREKTTRTYQIFQAGVAGWVLGNAVAWYERPEPLWELWEALNPWSSWKRQAGLIESPSGTKEVQSGLMDKISELETRRKQEGKVGF</sequence>
<evidence type="ECO:0000313" key="2">
    <source>
        <dbReference type="EMBL" id="KAK8024331.1"/>
    </source>
</evidence>
<protein>
    <submittedName>
        <fullName evidence="2">Uncharacterized protein</fullName>
    </submittedName>
</protein>
<evidence type="ECO:0000313" key="3">
    <source>
        <dbReference type="Proteomes" id="UP001444661"/>
    </source>
</evidence>
<feature type="compositionally biased region" description="Low complexity" evidence="1">
    <location>
        <begin position="38"/>
        <end position="48"/>
    </location>
</feature>
<evidence type="ECO:0000256" key="1">
    <source>
        <dbReference type="SAM" id="MobiDB-lite"/>
    </source>
</evidence>